<organism evidence="1">
    <name type="scientific">marine sediment metagenome</name>
    <dbReference type="NCBI Taxonomy" id="412755"/>
    <lineage>
        <taxon>unclassified sequences</taxon>
        <taxon>metagenomes</taxon>
        <taxon>ecological metagenomes</taxon>
    </lineage>
</organism>
<name>X1AZM7_9ZZZZ</name>
<gene>
    <name evidence="1" type="ORF">S01H4_26992</name>
</gene>
<protein>
    <submittedName>
        <fullName evidence="1">Uncharacterized protein</fullName>
    </submittedName>
</protein>
<proteinExistence type="predicted"/>
<evidence type="ECO:0000313" key="1">
    <source>
        <dbReference type="EMBL" id="GAG88774.1"/>
    </source>
</evidence>
<dbReference type="AlphaFoldDB" id="X1AZM7"/>
<comment type="caution">
    <text evidence="1">The sequence shown here is derived from an EMBL/GenBank/DDBJ whole genome shotgun (WGS) entry which is preliminary data.</text>
</comment>
<feature type="non-terminal residue" evidence="1">
    <location>
        <position position="1"/>
    </location>
</feature>
<sequence length="111" mass="13063">SIYNNYDKIIIGITEGGPRVMTREETQEIFSRVFKYLSKVELFLIKNNIDDESAIPYFPKIWDVILTGNPSVIELAKKYNWKYRFIPRSEGIGYCGTEIRKLWRHSILGEQ</sequence>
<accession>X1AZM7</accession>
<dbReference type="Gene3D" id="3.40.50.620">
    <property type="entry name" value="HUPs"/>
    <property type="match status" value="1"/>
</dbReference>
<dbReference type="EMBL" id="BART01013104">
    <property type="protein sequence ID" value="GAG88774.1"/>
    <property type="molecule type" value="Genomic_DNA"/>
</dbReference>
<dbReference type="InterPro" id="IPR014729">
    <property type="entry name" value="Rossmann-like_a/b/a_fold"/>
</dbReference>
<reference evidence="1" key="1">
    <citation type="journal article" date="2014" name="Front. Microbiol.">
        <title>High frequency of phylogenetically diverse reductive dehalogenase-homologous genes in deep subseafloor sedimentary metagenomes.</title>
        <authorList>
            <person name="Kawai M."/>
            <person name="Futagami T."/>
            <person name="Toyoda A."/>
            <person name="Takaki Y."/>
            <person name="Nishi S."/>
            <person name="Hori S."/>
            <person name="Arai W."/>
            <person name="Tsubouchi T."/>
            <person name="Morono Y."/>
            <person name="Uchiyama I."/>
            <person name="Ito T."/>
            <person name="Fujiyama A."/>
            <person name="Inagaki F."/>
            <person name="Takami H."/>
        </authorList>
    </citation>
    <scope>NUCLEOTIDE SEQUENCE</scope>
    <source>
        <strain evidence="1">Expedition CK06-06</strain>
    </source>
</reference>